<dbReference type="RefSeq" id="WP_007404847.1">
    <property type="nucleotide sequence ID" value="NZ_BBJS01000034.1"/>
</dbReference>
<dbReference type="Pfam" id="PF05013">
    <property type="entry name" value="FGase"/>
    <property type="match status" value="1"/>
</dbReference>
<keyword evidence="2" id="KW-1185">Reference proteome</keyword>
<reference evidence="1 2" key="1">
    <citation type="submission" date="2014-08" db="EMBL/GenBank/DDBJ databases">
        <title>Whole genome shotgun sequence of Sphingomonas paucimobilis NBRC 13935.</title>
        <authorList>
            <person name="Hosoyama A."/>
            <person name="Hashimoto M."/>
            <person name="Hosoyama Y."/>
            <person name="Noguchi M."/>
            <person name="Uohara A."/>
            <person name="Ohji S."/>
            <person name="Katano-Makiyama Y."/>
            <person name="Ichikawa N."/>
            <person name="Kimura A."/>
            <person name="Yamazoe A."/>
            <person name="Fujita N."/>
        </authorList>
    </citation>
    <scope>NUCLEOTIDE SEQUENCE [LARGE SCALE GENOMIC DNA]</scope>
    <source>
        <strain evidence="1 2">NBRC 13935</strain>
    </source>
</reference>
<dbReference type="EMBL" id="BBJS01000034">
    <property type="protein sequence ID" value="GAN14264.1"/>
    <property type="molecule type" value="Genomic_DNA"/>
</dbReference>
<proteinExistence type="predicted"/>
<name>A0A0C9N3W5_SPHPI</name>
<gene>
    <name evidence="1" type="ORF">SP6_34_00190</name>
</gene>
<evidence type="ECO:0000313" key="1">
    <source>
        <dbReference type="EMBL" id="GAN14264.1"/>
    </source>
</evidence>
<dbReference type="AlphaFoldDB" id="A0A0C9N3W5"/>
<dbReference type="Proteomes" id="UP000032025">
    <property type="component" value="Unassembled WGS sequence"/>
</dbReference>
<accession>A0A0C9N3W5</accession>
<dbReference type="SUPFAM" id="SSF53187">
    <property type="entry name" value="Zn-dependent exopeptidases"/>
    <property type="match status" value="1"/>
</dbReference>
<dbReference type="InterPro" id="IPR007709">
    <property type="entry name" value="N-FG_amidohydro"/>
</dbReference>
<protein>
    <submittedName>
        <fullName evidence="1">DNA, contig: SP634</fullName>
    </submittedName>
</protein>
<comment type="caution">
    <text evidence="1">The sequence shown here is derived from an EMBL/GenBank/DDBJ whole genome shotgun (WGS) entry which is preliminary data.</text>
</comment>
<dbReference type="Gene3D" id="3.40.630.40">
    <property type="entry name" value="Zn-dependent exopeptidases"/>
    <property type="match status" value="1"/>
</dbReference>
<sequence length="289" mass="30740">MASPSPGASFESLGTASPAGPVVISVPHGGRDYPSALVEALRVPLGAIMGLEDRLIDQVAQAARTDEPMIVQTRPRAWIDLNRDERDRDPLIDAGARVSGRGSSKVRSGLGLVPRRIGGHGDIWTRRFTDAEIVARITTDHRPYHDALSSCLAAVRARFGMAVLLDLHSMPPLGSAESHPRIVIGDRHGMTAGIGFVRRCEATIRAAGIAVTRNAPYAGGHVVERHGDTRRGIHAIQLELDRSLYLNAALEAPGPGFDATVTLVRQIIAALSAEALAQPQPLSLPLAAE</sequence>
<organism evidence="1 2">
    <name type="scientific">Sphingomonas paucimobilis NBRC 13935</name>
    <dbReference type="NCBI Taxonomy" id="1219050"/>
    <lineage>
        <taxon>Bacteria</taxon>
        <taxon>Pseudomonadati</taxon>
        <taxon>Pseudomonadota</taxon>
        <taxon>Alphaproteobacteria</taxon>
        <taxon>Sphingomonadales</taxon>
        <taxon>Sphingomonadaceae</taxon>
        <taxon>Sphingomonas</taxon>
    </lineage>
</organism>
<dbReference type="GeneID" id="78528009"/>
<evidence type="ECO:0000313" key="2">
    <source>
        <dbReference type="Proteomes" id="UP000032025"/>
    </source>
</evidence>